<organism evidence="1 2">
    <name type="scientific">Chlamydomonas reinhardtii</name>
    <name type="common">Chlamydomonas smithii</name>
    <dbReference type="NCBI Taxonomy" id="3055"/>
    <lineage>
        <taxon>Eukaryota</taxon>
        <taxon>Viridiplantae</taxon>
        <taxon>Chlorophyta</taxon>
        <taxon>core chlorophytes</taxon>
        <taxon>Chlorophyceae</taxon>
        <taxon>CS clade</taxon>
        <taxon>Chlamydomonadales</taxon>
        <taxon>Chlamydomonadaceae</taxon>
        <taxon>Chlamydomonas</taxon>
    </lineage>
</organism>
<dbReference type="Proteomes" id="UP000006906">
    <property type="component" value="Chromosome 17"/>
</dbReference>
<dbReference type="OrthoDB" id="541922at2759"/>
<sequence>MGNWHTRGADPSQQYAEQLIQPALDSPPPLDELQKFMEEAPVAQIPITVDFQNMVILPPAIAQHFTAARGELACAVGHSLASPLPPEGSELCTALMEHAVVVSLLLALDGALPSRLRIGLKMERDKQDTTSLMTIKSMGGTSLRPDGVLRTSSGRRLLVKWEDKAASMEAAVEDLRKKTAAWTPLYYGE</sequence>
<reference evidence="1 2" key="1">
    <citation type="journal article" date="2007" name="Science">
        <title>The Chlamydomonas genome reveals the evolution of key animal and plant functions.</title>
        <authorList>
            <person name="Merchant S.S."/>
            <person name="Prochnik S.E."/>
            <person name="Vallon O."/>
            <person name="Harris E.H."/>
            <person name="Karpowicz S.J."/>
            <person name="Witman G.B."/>
            <person name="Terry A."/>
            <person name="Salamov A."/>
            <person name="Fritz-Laylin L.K."/>
            <person name="Marechal-Drouard L."/>
            <person name="Marshall W.F."/>
            <person name="Qu L.H."/>
            <person name="Nelson D.R."/>
            <person name="Sanderfoot A.A."/>
            <person name="Spalding M.H."/>
            <person name="Kapitonov V.V."/>
            <person name="Ren Q."/>
            <person name="Ferris P."/>
            <person name="Lindquist E."/>
            <person name="Shapiro H."/>
            <person name="Lucas S.M."/>
            <person name="Grimwood J."/>
            <person name="Schmutz J."/>
            <person name="Cardol P."/>
            <person name="Cerutti H."/>
            <person name="Chanfreau G."/>
            <person name="Chen C.L."/>
            <person name="Cognat V."/>
            <person name="Croft M.T."/>
            <person name="Dent R."/>
            <person name="Dutcher S."/>
            <person name="Fernandez E."/>
            <person name="Fukuzawa H."/>
            <person name="Gonzalez-Ballester D."/>
            <person name="Gonzalez-Halphen D."/>
            <person name="Hallmann A."/>
            <person name="Hanikenne M."/>
            <person name="Hippler M."/>
            <person name="Inwood W."/>
            <person name="Jabbari K."/>
            <person name="Kalanon M."/>
            <person name="Kuras R."/>
            <person name="Lefebvre P.A."/>
            <person name="Lemaire S.D."/>
            <person name="Lobanov A.V."/>
            <person name="Lohr M."/>
            <person name="Manuell A."/>
            <person name="Meier I."/>
            <person name="Mets L."/>
            <person name="Mittag M."/>
            <person name="Mittelmeier T."/>
            <person name="Moroney J.V."/>
            <person name="Moseley J."/>
            <person name="Napoli C."/>
            <person name="Nedelcu A.M."/>
            <person name="Niyogi K."/>
            <person name="Novoselov S.V."/>
            <person name="Paulsen I.T."/>
            <person name="Pazour G."/>
            <person name="Purton S."/>
            <person name="Ral J.P."/>
            <person name="Riano-Pachon D.M."/>
            <person name="Riekhof W."/>
            <person name="Rymarquis L."/>
            <person name="Schroda M."/>
            <person name="Stern D."/>
            <person name="Umen J."/>
            <person name="Willows R."/>
            <person name="Wilson N."/>
            <person name="Zimmer S.L."/>
            <person name="Allmer J."/>
            <person name="Balk J."/>
            <person name="Bisova K."/>
            <person name="Chen C.J."/>
            <person name="Elias M."/>
            <person name="Gendler K."/>
            <person name="Hauser C."/>
            <person name="Lamb M.R."/>
            <person name="Ledford H."/>
            <person name="Long J.C."/>
            <person name="Minagawa J."/>
            <person name="Page M.D."/>
            <person name="Pan J."/>
            <person name="Pootakham W."/>
            <person name="Roje S."/>
            <person name="Rose A."/>
            <person name="Stahlberg E."/>
            <person name="Terauchi A.M."/>
            <person name="Yang P."/>
            <person name="Ball S."/>
            <person name="Bowler C."/>
            <person name="Dieckmann C.L."/>
            <person name="Gladyshev V.N."/>
            <person name="Green P."/>
            <person name="Jorgensen R."/>
            <person name="Mayfield S."/>
            <person name="Mueller-Roeber B."/>
            <person name="Rajamani S."/>
            <person name="Sayre R.T."/>
            <person name="Brokstein P."/>
            <person name="Dubchak I."/>
            <person name="Goodstein D."/>
            <person name="Hornick L."/>
            <person name="Huang Y.W."/>
            <person name="Jhaveri J."/>
            <person name="Luo Y."/>
            <person name="Martinez D."/>
            <person name="Ngau W.C."/>
            <person name="Otillar B."/>
            <person name="Poliakov A."/>
            <person name="Porter A."/>
            <person name="Szajkowski L."/>
            <person name="Werner G."/>
            <person name="Zhou K."/>
            <person name="Grigoriev I.V."/>
            <person name="Rokhsar D.S."/>
            <person name="Grossman A.R."/>
        </authorList>
    </citation>
    <scope>NUCLEOTIDE SEQUENCE [LARGE SCALE GENOMIC DNA]</scope>
    <source>
        <strain evidence="2">CC-503</strain>
    </source>
</reference>
<accession>A0A2K3CNZ2</accession>
<proteinExistence type="predicted"/>
<gene>
    <name evidence="1" type="ORF">CHLRE_17g701800v5</name>
</gene>
<dbReference type="RefSeq" id="XP_042914386.1">
    <property type="nucleotide sequence ID" value="XM_043071927.1"/>
</dbReference>
<name>A0A2K3CNZ2_CHLRE</name>
<protein>
    <submittedName>
        <fullName evidence="1">Uncharacterized protein</fullName>
    </submittedName>
</protein>
<evidence type="ECO:0000313" key="2">
    <source>
        <dbReference type="Proteomes" id="UP000006906"/>
    </source>
</evidence>
<dbReference type="KEGG" id="cre:CHLRE_17g701800v5"/>
<dbReference type="Gramene" id="PNW70006">
    <property type="protein sequence ID" value="PNW70006"/>
    <property type="gene ID" value="CHLRE_17g701800v5"/>
</dbReference>
<dbReference type="InParanoid" id="A0A2K3CNZ2"/>
<keyword evidence="2" id="KW-1185">Reference proteome</keyword>
<dbReference type="EMBL" id="CM008978">
    <property type="protein sequence ID" value="PNW70006.1"/>
    <property type="molecule type" value="Genomic_DNA"/>
</dbReference>
<dbReference type="PaxDb" id="3055-EDP04868"/>
<dbReference type="AlphaFoldDB" id="A0A2K3CNZ2"/>
<evidence type="ECO:0000313" key="1">
    <source>
        <dbReference type="EMBL" id="PNW70006.1"/>
    </source>
</evidence>
<dbReference type="GeneID" id="66056898"/>